<accession>A0A9N9NQR5</accession>
<proteinExistence type="predicted"/>
<evidence type="ECO:0000313" key="2">
    <source>
        <dbReference type="Proteomes" id="UP000789405"/>
    </source>
</evidence>
<evidence type="ECO:0000313" key="1">
    <source>
        <dbReference type="EMBL" id="CAG8761548.1"/>
    </source>
</evidence>
<dbReference type="EMBL" id="CAJVPY010017350">
    <property type="protein sequence ID" value="CAG8761548.1"/>
    <property type="molecule type" value="Genomic_DNA"/>
</dbReference>
<dbReference type="Proteomes" id="UP000789405">
    <property type="component" value="Unassembled WGS sequence"/>
</dbReference>
<gene>
    <name evidence="1" type="ORF">DERYTH_LOCUS17863</name>
</gene>
<organism evidence="1 2">
    <name type="scientific">Dentiscutata erythropus</name>
    <dbReference type="NCBI Taxonomy" id="1348616"/>
    <lineage>
        <taxon>Eukaryota</taxon>
        <taxon>Fungi</taxon>
        <taxon>Fungi incertae sedis</taxon>
        <taxon>Mucoromycota</taxon>
        <taxon>Glomeromycotina</taxon>
        <taxon>Glomeromycetes</taxon>
        <taxon>Diversisporales</taxon>
        <taxon>Gigasporaceae</taxon>
        <taxon>Dentiscutata</taxon>
    </lineage>
</organism>
<dbReference type="OrthoDB" id="2376560at2759"/>
<name>A0A9N9NQR5_9GLOM</name>
<protein>
    <submittedName>
        <fullName evidence="1">27754_t:CDS:1</fullName>
    </submittedName>
</protein>
<dbReference type="Gene3D" id="1.25.40.10">
    <property type="entry name" value="Tetratricopeptide repeat domain"/>
    <property type="match status" value="1"/>
</dbReference>
<sequence length="109" mass="12739">MEDYKYFTHVSTSPELVNISNPEQLNSILKICIKKYSQNKKKDDEEIFSILLKLADLGLYPEAEYFLSLLYINKQGITEEDTDLNLEYAKQFNKWLRQAAEKGHAKAME</sequence>
<dbReference type="InterPro" id="IPR011990">
    <property type="entry name" value="TPR-like_helical_dom_sf"/>
</dbReference>
<reference evidence="1" key="1">
    <citation type="submission" date="2021-06" db="EMBL/GenBank/DDBJ databases">
        <authorList>
            <person name="Kallberg Y."/>
            <person name="Tangrot J."/>
            <person name="Rosling A."/>
        </authorList>
    </citation>
    <scope>NUCLEOTIDE SEQUENCE</scope>
    <source>
        <strain evidence="1">MA453B</strain>
    </source>
</reference>
<feature type="non-terminal residue" evidence="1">
    <location>
        <position position="109"/>
    </location>
</feature>
<comment type="caution">
    <text evidence="1">The sequence shown here is derived from an EMBL/GenBank/DDBJ whole genome shotgun (WGS) entry which is preliminary data.</text>
</comment>
<dbReference type="AlphaFoldDB" id="A0A9N9NQR5"/>
<keyword evidence="2" id="KW-1185">Reference proteome</keyword>